<dbReference type="NCBIfam" id="TIGR00309">
    <property type="entry name" value="V_ATPase_subD"/>
    <property type="match status" value="1"/>
</dbReference>
<dbReference type="Gene3D" id="1.10.287.3240">
    <property type="match status" value="1"/>
</dbReference>
<protein>
    <submittedName>
        <fullName evidence="4">V-type ATP synthase subunit D</fullName>
    </submittedName>
</protein>
<dbReference type="Pfam" id="PF01813">
    <property type="entry name" value="ATP-synt_D"/>
    <property type="match status" value="1"/>
</dbReference>
<dbReference type="Proteomes" id="UP000515928">
    <property type="component" value="Chromosome"/>
</dbReference>
<dbReference type="EMBL" id="CP060715">
    <property type="protein sequence ID" value="QNN60831.1"/>
    <property type="molecule type" value="Genomic_DNA"/>
</dbReference>
<accession>A0A7G9RZ06</accession>
<keyword evidence="2" id="KW-0813">Transport</keyword>
<keyword evidence="3" id="KW-0406">Ion transport</keyword>
<evidence type="ECO:0000256" key="3">
    <source>
        <dbReference type="ARBA" id="ARBA00023065"/>
    </source>
</evidence>
<reference evidence="4 5" key="1">
    <citation type="submission" date="2020-08" db="EMBL/GenBank/DDBJ databases">
        <title>Genome sequence of Erysipelothrix inopinata DSM 15511T.</title>
        <authorList>
            <person name="Hyun D.-W."/>
            <person name="Bae J.-W."/>
        </authorList>
    </citation>
    <scope>NUCLEOTIDE SEQUENCE [LARGE SCALE GENOMIC DNA]</scope>
    <source>
        <strain evidence="4 5">DSM 15511</strain>
    </source>
</reference>
<gene>
    <name evidence="4" type="ORF">H9L01_00150</name>
</gene>
<keyword evidence="5" id="KW-1185">Reference proteome</keyword>
<proteinExistence type="inferred from homology"/>
<evidence type="ECO:0000313" key="5">
    <source>
        <dbReference type="Proteomes" id="UP000515928"/>
    </source>
</evidence>
<evidence type="ECO:0000256" key="1">
    <source>
        <dbReference type="ARBA" id="ARBA00005850"/>
    </source>
</evidence>
<dbReference type="InterPro" id="IPR002699">
    <property type="entry name" value="V_ATPase_D"/>
</dbReference>
<sequence>MLITKGNLLACKESLRLAKLGYDLMDRKRIILMQELSKMMDDVKELRDVIDDSYVKAYLALQRANVSFGVINRVAELMPVEEDIKIVYRSVMGIEIPKVSIDDNPEIEIPYALGISNSQLDDVYVQMRQVKIYTAKLAELDNGMYRLAKAIEKSRKRANALEQIVIPDLEYQIKTISDALEEKEREEFTRMKKVKEVKSKRN</sequence>
<dbReference type="RefSeq" id="WP_187533952.1">
    <property type="nucleotide sequence ID" value="NZ_CBCSHU010000008.1"/>
</dbReference>
<organism evidence="4 5">
    <name type="scientific">Erysipelothrix inopinata</name>
    <dbReference type="NCBI Taxonomy" id="225084"/>
    <lineage>
        <taxon>Bacteria</taxon>
        <taxon>Bacillati</taxon>
        <taxon>Bacillota</taxon>
        <taxon>Erysipelotrichia</taxon>
        <taxon>Erysipelotrichales</taxon>
        <taxon>Erysipelotrichaceae</taxon>
        <taxon>Erysipelothrix</taxon>
    </lineage>
</organism>
<evidence type="ECO:0000313" key="4">
    <source>
        <dbReference type="EMBL" id="QNN60831.1"/>
    </source>
</evidence>
<comment type="similarity">
    <text evidence="1">Belongs to the V-ATPase D subunit family.</text>
</comment>
<dbReference type="KEGG" id="eio:H9L01_00150"/>
<evidence type="ECO:0000256" key="2">
    <source>
        <dbReference type="ARBA" id="ARBA00022448"/>
    </source>
</evidence>
<dbReference type="PANTHER" id="PTHR11671">
    <property type="entry name" value="V-TYPE ATP SYNTHASE SUBUNIT D"/>
    <property type="match status" value="1"/>
</dbReference>
<dbReference type="AlphaFoldDB" id="A0A7G9RZ06"/>
<dbReference type="GO" id="GO:0046961">
    <property type="term" value="F:proton-transporting ATPase activity, rotational mechanism"/>
    <property type="evidence" value="ECO:0007669"/>
    <property type="project" value="InterPro"/>
</dbReference>
<name>A0A7G9RZ06_9FIRM</name>